<reference evidence="1" key="1">
    <citation type="submission" date="2021-02" db="EMBL/GenBank/DDBJ databases">
        <authorList>
            <person name="Dougan E. K."/>
            <person name="Rhodes N."/>
            <person name="Thang M."/>
            <person name="Chan C."/>
        </authorList>
    </citation>
    <scope>NUCLEOTIDE SEQUENCE</scope>
</reference>
<dbReference type="EMBL" id="CAJNIZ010045349">
    <property type="protein sequence ID" value="CAE7717636.1"/>
    <property type="molecule type" value="Genomic_DNA"/>
</dbReference>
<sequence>VIRDPIDKIKSTLAVRWDRAKTGNVNWGNQFKDAIFNVYGDDDDEAEEAPSLQMMDLFIVVVNSSTQSTTCRGHSGD</sequence>
<gene>
    <name evidence="1" type="ORF">SPIL2461_LOCUS20406</name>
</gene>
<dbReference type="AlphaFoldDB" id="A0A812X423"/>
<protein>
    <submittedName>
        <fullName evidence="1">Uncharacterized protein</fullName>
    </submittedName>
</protein>
<accession>A0A812X423</accession>
<evidence type="ECO:0000313" key="1">
    <source>
        <dbReference type="EMBL" id="CAE7717636.1"/>
    </source>
</evidence>
<name>A0A812X423_SYMPI</name>
<keyword evidence="2" id="KW-1185">Reference proteome</keyword>
<comment type="caution">
    <text evidence="1">The sequence shown here is derived from an EMBL/GenBank/DDBJ whole genome shotgun (WGS) entry which is preliminary data.</text>
</comment>
<evidence type="ECO:0000313" key="2">
    <source>
        <dbReference type="Proteomes" id="UP000649617"/>
    </source>
</evidence>
<dbReference type="Proteomes" id="UP000649617">
    <property type="component" value="Unassembled WGS sequence"/>
</dbReference>
<proteinExistence type="predicted"/>
<feature type="non-terminal residue" evidence="1">
    <location>
        <position position="77"/>
    </location>
</feature>
<organism evidence="1 2">
    <name type="scientific">Symbiodinium pilosum</name>
    <name type="common">Dinoflagellate</name>
    <dbReference type="NCBI Taxonomy" id="2952"/>
    <lineage>
        <taxon>Eukaryota</taxon>
        <taxon>Sar</taxon>
        <taxon>Alveolata</taxon>
        <taxon>Dinophyceae</taxon>
        <taxon>Suessiales</taxon>
        <taxon>Symbiodiniaceae</taxon>
        <taxon>Symbiodinium</taxon>
    </lineage>
</organism>